<keyword evidence="5" id="KW-0812">Transmembrane</keyword>
<feature type="transmembrane region" description="Helical" evidence="5">
    <location>
        <begin position="101"/>
        <end position="122"/>
    </location>
</feature>
<proteinExistence type="predicted"/>
<keyword evidence="8" id="KW-1185">Reference proteome</keyword>
<keyword evidence="5" id="KW-1133">Transmembrane helix</keyword>
<organism evidence="7 8">
    <name type="scientific">Anaeromicropila populeti</name>
    <dbReference type="NCBI Taxonomy" id="37658"/>
    <lineage>
        <taxon>Bacteria</taxon>
        <taxon>Bacillati</taxon>
        <taxon>Bacillota</taxon>
        <taxon>Clostridia</taxon>
        <taxon>Lachnospirales</taxon>
        <taxon>Lachnospiraceae</taxon>
        <taxon>Anaeromicropila</taxon>
    </lineage>
</organism>
<keyword evidence="1" id="KW-0597">Phosphoprotein</keyword>
<feature type="transmembrane region" description="Helical" evidence="5">
    <location>
        <begin position="39"/>
        <end position="62"/>
    </location>
</feature>
<keyword evidence="5" id="KW-0472">Membrane</keyword>
<sequence length="453" mass="52364">MSQRELIYILLFVTYMSEPFIWLRVLDRKLNRKYNSNRYYILYCIGNFIIILIKQVLTFTGVLGKSEILGTLFSAIMILYAVICINLLYKSEIKYKLLCSGLLLIGSLIADFLSIGIIVLIFQVPVATVSKFGLVNTIASVFSKSILFLITYAACEKKERKIELFKYWEIVPILFSNVIFEMPCIYIFNNMSYINNNGIVLFYFVFGQILFVASTIYMVFILENRRLREKNQEQRIKDIEKELKIGEELGKTVMQLKSLRHDIKSHIGILKTLLKQKKYDDATTFLNCMYKDVDVAEDIFLLENKTVSIILNLKRKLAQSKNIQFISKIGIENFYIPDVHICSIVSNILDNAIEAAEQVEDNNKYINFSIESDPEGYFIKCDNTYKTRPIFKKGVYISTKEDKDLHGYGIKIINQMVKNNGGKASFGCNRQYFSVLVYIPIPNTNILNEGDKK</sequence>
<protein>
    <submittedName>
        <fullName evidence="7">GHKL domain-containing protein</fullName>
    </submittedName>
</protein>
<evidence type="ECO:0000256" key="1">
    <source>
        <dbReference type="ARBA" id="ARBA00022553"/>
    </source>
</evidence>
<dbReference type="Pfam" id="PF14501">
    <property type="entry name" value="HATPase_c_5"/>
    <property type="match status" value="1"/>
</dbReference>
<evidence type="ECO:0000256" key="2">
    <source>
        <dbReference type="ARBA" id="ARBA00022679"/>
    </source>
</evidence>
<evidence type="ECO:0000313" key="7">
    <source>
        <dbReference type="EMBL" id="SFS07918.1"/>
    </source>
</evidence>
<dbReference type="GO" id="GO:0042802">
    <property type="term" value="F:identical protein binding"/>
    <property type="evidence" value="ECO:0007669"/>
    <property type="project" value="TreeGrafter"/>
</dbReference>
<dbReference type="EMBL" id="FOYZ01000023">
    <property type="protein sequence ID" value="SFS07918.1"/>
    <property type="molecule type" value="Genomic_DNA"/>
</dbReference>
<dbReference type="Proteomes" id="UP000199659">
    <property type="component" value="Unassembled WGS sequence"/>
</dbReference>
<dbReference type="STRING" id="37658.SAMN05661086_03629"/>
<dbReference type="InterPro" id="IPR032834">
    <property type="entry name" value="NatK-like_C"/>
</dbReference>
<keyword evidence="3" id="KW-0418">Kinase</keyword>
<feature type="transmembrane region" description="Helical" evidence="5">
    <location>
        <begin position="68"/>
        <end position="89"/>
    </location>
</feature>
<feature type="coiled-coil region" evidence="4">
    <location>
        <begin position="222"/>
        <end position="249"/>
    </location>
</feature>
<dbReference type="SUPFAM" id="SSF55890">
    <property type="entry name" value="Sporulation response regulatory protein Spo0B"/>
    <property type="match status" value="1"/>
</dbReference>
<dbReference type="Gene3D" id="3.30.565.10">
    <property type="entry name" value="Histidine kinase-like ATPase, C-terminal domain"/>
    <property type="match status" value="1"/>
</dbReference>
<gene>
    <name evidence="7" type="ORF">SAMN05661086_03629</name>
</gene>
<feature type="transmembrane region" description="Helical" evidence="5">
    <location>
        <begin position="200"/>
        <end position="222"/>
    </location>
</feature>
<evidence type="ECO:0000256" key="3">
    <source>
        <dbReference type="ARBA" id="ARBA00022777"/>
    </source>
</evidence>
<dbReference type="PANTHER" id="PTHR40448:SF1">
    <property type="entry name" value="TWO-COMPONENT SENSOR HISTIDINE KINASE"/>
    <property type="match status" value="1"/>
</dbReference>
<evidence type="ECO:0000256" key="5">
    <source>
        <dbReference type="SAM" id="Phobius"/>
    </source>
</evidence>
<feature type="domain" description="Sensor histidine kinase NatK-like C-terminal" evidence="6">
    <location>
        <begin position="340"/>
        <end position="440"/>
    </location>
</feature>
<accession>A0A1I6LWY7</accession>
<keyword evidence="2" id="KW-0808">Transferase</keyword>
<reference evidence="7 8" key="1">
    <citation type="submission" date="2016-10" db="EMBL/GenBank/DDBJ databases">
        <authorList>
            <person name="de Groot N.N."/>
        </authorList>
    </citation>
    <scope>NUCLEOTIDE SEQUENCE [LARGE SCALE GENOMIC DNA]</scope>
    <source>
        <strain evidence="7 8">743A</strain>
    </source>
</reference>
<dbReference type="GO" id="GO:0000155">
    <property type="term" value="F:phosphorelay sensor kinase activity"/>
    <property type="evidence" value="ECO:0007669"/>
    <property type="project" value="InterPro"/>
</dbReference>
<evidence type="ECO:0000259" key="6">
    <source>
        <dbReference type="Pfam" id="PF14501"/>
    </source>
</evidence>
<name>A0A1I6LWY7_9FIRM</name>
<feature type="transmembrane region" description="Helical" evidence="5">
    <location>
        <begin position="134"/>
        <end position="155"/>
    </location>
</feature>
<feature type="transmembrane region" description="Helical" evidence="5">
    <location>
        <begin position="6"/>
        <end position="27"/>
    </location>
</feature>
<dbReference type="InterPro" id="IPR016120">
    <property type="entry name" value="Sig_transdc_His_kin_SpoOB"/>
</dbReference>
<dbReference type="InterPro" id="IPR036890">
    <property type="entry name" value="HATPase_C_sf"/>
</dbReference>
<dbReference type="PANTHER" id="PTHR40448">
    <property type="entry name" value="TWO-COMPONENT SENSOR HISTIDINE KINASE"/>
    <property type="match status" value="1"/>
</dbReference>
<dbReference type="AlphaFoldDB" id="A0A1I6LWY7"/>
<keyword evidence="4" id="KW-0175">Coiled coil</keyword>
<evidence type="ECO:0000256" key="4">
    <source>
        <dbReference type="SAM" id="Coils"/>
    </source>
</evidence>
<feature type="transmembrane region" description="Helical" evidence="5">
    <location>
        <begin position="167"/>
        <end position="188"/>
    </location>
</feature>
<dbReference type="CDD" id="cd16935">
    <property type="entry name" value="HATPase_AgrC-ComD-like"/>
    <property type="match status" value="1"/>
</dbReference>
<evidence type="ECO:0000313" key="8">
    <source>
        <dbReference type="Proteomes" id="UP000199659"/>
    </source>
</evidence>